<organism evidence="5 6">
    <name type="scientific">Emiliania huxleyi (strain CCMP1516)</name>
    <dbReference type="NCBI Taxonomy" id="280463"/>
    <lineage>
        <taxon>Eukaryota</taxon>
        <taxon>Haptista</taxon>
        <taxon>Haptophyta</taxon>
        <taxon>Prymnesiophyceae</taxon>
        <taxon>Isochrysidales</taxon>
        <taxon>Noelaerhabdaceae</taxon>
        <taxon>Emiliania</taxon>
    </lineage>
</organism>
<dbReference type="InterPro" id="IPR001611">
    <property type="entry name" value="Leu-rich_rpt"/>
</dbReference>
<dbReference type="GO" id="GO:0031267">
    <property type="term" value="F:small GTPase binding"/>
    <property type="evidence" value="ECO:0007669"/>
    <property type="project" value="TreeGrafter"/>
</dbReference>
<evidence type="ECO:0000313" key="6">
    <source>
        <dbReference type="Proteomes" id="UP000013827"/>
    </source>
</evidence>
<dbReference type="EnsemblProtists" id="EOD26930">
    <property type="protein sequence ID" value="EOD26930"/>
    <property type="gene ID" value="EMIHUDRAFT_114826"/>
</dbReference>
<proteinExistence type="predicted"/>
<evidence type="ECO:0008006" key="7">
    <source>
        <dbReference type="Google" id="ProtNLM"/>
    </source>
</evidence>
<dbReference type="HOGENOM" id="CLU_388541_0_0_1"/>
<name>A0A0D3JTU5_EMIH1</name>
<dbReference type="GeneID" id="17272506"/>
<dbReference type="InterPro" id="IPR032675">
    <property type="entry name" value="LRR_dom_sf"/>
</dbReference>
<dbReference type="GO" id="GO:0006913">
    <property type="term" value="P:nucleocytoplasmic transport"/>
    <property type="evidence" value="ECO:0007669"/>
    <property type="project" value="TreeGrafter"/>
</dbReference>
<keyword evidence="6" id="KW-1185">Reference proteome</keyword>
<evidence type="ECO:0000256" key="2">
    <source>
        <dbReference type="ARBA" id="ARBA00022614"/>
    </source>
</evidence>
<dbReference type="AlphaFoldDB" id="A0A0D3JTU5"/>
<dbReference type="SUPFAM" id="SSF52047">
    <property type="entry name" value="RNI-like"/>
    <property type="match status" value="1"/>
</dbReference>
<dbReference type="PANTHER" id="PTHR24113:SF12">
    <property type="entry name" value="RAN GTPASE-ACTIVATING PROTEIN 1"/>
    <property type="match status" value="1"/>
</dbReference>
<dbReference type="Proteomes" id="UP000013827">
    <property type="component" value="Unassembled WGS sequence"/>
</dbReference>
<dbReference type="SMART" id="SM00367">
    <property type="entry name" value="LRR_CC"/>
    <property type="match status" value="3"/>
</dbReference>
<dbReference type="PaxDb" id="2903-EOD26930"/>
<feature type="region of interest" description="Disordered" evidence="4">
    <location>
        <begin position="446"/>
        <end position="466"/>
    </location>
</feature>
<keyword evidence="3" id="KW-0677">Repeat</keyword>
<dbReference type="eggNOG" id="KOG4308">
    <property type="taxonomic scope" value="Eukaryota"/>
</dbReference>
<reference evidence="5" key="2">
    <citation type="submission" date="2024-10" db="UniProtKB">
        <authorList>
            <consortium name="EnsemblProtists"/>
        </authorList>
    </citation>
    <scope>IDENTIFICATION</scope>
</reference>
<feature type="region of interest" description="Disordered" evidence="4">
    <location>
        <begin position="530"/>
        <end position="564"/>
    </location>
</feature>
<evidence type="ECO:0000256" key="3">
    <source>
        <dbReference type="ARBA" id="ARBA00022737"/>
    </source>
</evidence>
<feature type="compositionally biased region" description="Low complexity" evidence="4">
    <location>
        <begin position="26"/>
        <end position="48"/>
    </location>
</feature>
<accession>A0A0D3JTU5</accession>
<protein>
    <recommendedName>
        <fullName evidence="7">Protein NLRC3</fullName>
    </recommendedName>
</protein>
<reference evidence="6" key="1">
    <citation type="journal article" date="2013" name="Nature">
        <title>Pan genome of the phytoplankton Emiliania underpins its global distribution.</title>
        <authorList>
            <person name="Read B.A."/>
            <person name="Kegel J."/>
            <person name="Klute M.J."/>
            <person name="Kuo A."/>
            <person name="Lefebvre S.C."/>
            <person name="Maumus F."/>
            <person name="Mayer C."/>
            <person name="Miller J."/>
            <person name="Monier A."/>
            <person name="Salamov A."/>
            <person name="Young J."/>
            <person name="Aguilar M."/>
            <person name="Claverie J.M."/>
            <person name="Frickenhaus S."/>
            <person name="Gonzalez K."/>
            <person name="Herman E.K."/>
            <person name="Lin Y.C."/>
            <person name="Napier J."/>
            <person name="Ogata H."/>
            <person name="Sarno A.F."/>
            <person name="Shmutz J."/>
            <person name="Schroeder D."/>
            <person name="de Vargas C."/>
            <person name="Verret F."/>
            <person name="von Dassow P."/>
            <person name="Valentin K."/>
            <person name="Van de Peer Y."/>
            <person name="Wheeler G."/>
            <person name="Dacks J.B."/>
            <person name="Delwiche C.F."/>
            <person name="Dyhrman S.T."/>
            <person name="Glockner G."/>
            <person name="John U."/>
            <person name="Richards T."/>
            <person name="Worden A.Z."/>
            <person name="Zhang X."/>
            <person name="Grigoriev I.V."/>
            <person name="Allen A.E."/>
            <person name="Bidle K."/>
            <person name="Borodovsky M."/>
            <person name="Bowler C."/>
            <person name="Brownlee C."/>
            <person name="Cock J.M."/>
            <person name="Elias M."/>
            <person name="Gladyshev V.N."/>
            <person name="Groth M."/>
            <person name="Guda C."/>
            <person name="Hadaegh A."/>
            <person name="Iglesias-Rodriguez M.D."/>
            <person name="Jenkins J."/>
            <person name="Jones B.M."/>
            <person name="Lawson T."/>
            <person name="Leese F."/>
            <person name="Lindquist E."/>
            <person name="Lobanov A."/>
            <person name="Lomsadze A."/>
            <person name="Malik S.B."/>
            <person name="Marsh M.E."/>
            <person name="Mackinder L."/>
            <person name="Mock T."/>
            <person name="Mueller-Roeber B."/>
            <person name="Pagarete A."/>
            <person name="Parker M."/>
            <person name="Probert I."/>
            <person name="Quesneville H."/>
            <person name="Raines C."/>
            <person name="Rensing S.A."/>
            <person name="Riano-Pachon D.M."/>
            <person name="Richier S."/>
            <person name="Rokitta S."/>
            <person name="Shiraiwa Y."/>
            <person name="Soanes D.M."/>
            <person name="van der Giezen M."/>
            <person name="Wahlund T.M."/>
            <person name="Williams B."/>
            <person name="Wilson W."/>
            <person name="Wolfe G."/>
            <person name="Wurch L.L."/>
        </authorList>
    </citation>
    <scope>NUCLEOTIDE SEQUENCE</scope>
</reference>
<feature type="region of interest" description="Disordered" evidence="4">
    <location>
        <begin position="1"/>
        <end position="50"/>
    </location>
</feature>
<dbReference type="PANTHER" id="PTHR24113">
    <property type="entry name" value="RAN GTPASE-ACTIVATING PROTEIN 1"/>
    <property type="match status" value="1"/>
</dbReference>
<dbReference type="RefSeq" id="XP_005779359.1">
    <property type="nucleotide sequence ID" value="XM_005779302.1"/>
</dbReference>
<keyword evidence="2" id="KW-0433">Leucine-rich repeat</keyword>
<evidence type="ECO:0000256" key="1">
    <source>
        <dbReference type="ARBA" id="ARBA00022468"/>
    </source>
</evidence>
<dbReference type="KEGG" id="ehx:EMIHUDRAFT_114826"/>
<evidence type="ECO:0000313" key="5">
    <source>
        <dbReference type="EnsemblProtists" id="EOD26930"/>
    </source>
</evidence>
<dbReference type="GO" id="GO:0005829">
    <property type="term" value="C:cytosol"/>
    <property type="evidence" value="ECO:0007669"/>
    <property type="project" value="TreeGrafter"/>
</dbReference>
<dbReference type="Gene3D" id="3.80.10.10">
    <property type="entry name" value="Ribonuclease Inhibitor"/>
    <property type="match status" value="1"/>
</dbReference>
<dbReference type="GO" id="GO:0005096">
    <property type="term" value="F:GTPase activator activity"/>
    <property type="evidence" value="ECO:0007669"/>
    <property type="project" value="UniProtKB-KW"/>
</dbReference>
<dbReference type="InterPro" id="IPR006553">
    <property type="entry name" value="Leu-rich_rpt_Cys-con_subtyp"/>
</dbReference>
<dbReference type="SMART" id="SM00368">
    <property type="entry name" value="LRR_RI"/>
    <property type="match status" value="3"/>
</dbReference>
<evidence type="ECO:0000256" key="4">
    <source>
        <dbReference type="SAM" id="MobiDB-lite"/>
    </source>
</evidence>
<dbReference type="GO" id="GO:0048471">
    <property type="term" value="C:perinuclear region of cytoplasm"/>
    <property type="evidence" value="ECO:0007669"/>
    <property type="project" value="TreeGrafter"/>
</dbReference>
<sequence>MGRPRDELASAQADASTQEGQKLEDASAQATAAPAAPTEPAAALPSATDLGVSEEKLEKWRKFGGGDLEPVLASGAVALLDAQWIIRHAEAGGVLTHRQALPEEAFLSLADLVKATGEDWLPVAALSYPWLTKDHPDPLGANLARVARALKALLSDPDLITRLGVFWDFGSLHQHPDPANGVLRTEEQNALFKQGLGCLGTLYSHQHTFVLRLTSFPDGHKAEDQTEGTNVAKYFDRGWCFTEQCWAGLTKAGFLSLDLGKMRVGTEYGIVSLIDDCRKDGGRRPPLLPSAFAAELEKKSFTNGKEDYPLVKGLYKDAFEEQFGKATVLDYTGLGWGDAETAQLAEVLASGAAPRLEYLGLGGNKIGDEGCKALAAALGKEGAAPRLKTLNLGGNQIGDEGCKALAAALKEGAAPRLKTLNLGGNQIGDEGCKALAAALKEGAAPSLKARETPPLATRPSPARCSSHLPTRADALDLMAASLQAWRRRVEPLLLLLAASAAHSLAVGRASAPFLLTAPRRAVACAPRMAAAPSDDADGDGKVAPLLSLKSGPGIDPVESDEDDAVTDPRLRTFDVGPFATTIGLRDRDAAEEPNFLQREDWSVVSTYSAEELAALSREALETKSGAEAIEEVTEAAPAQRRRAAELGEKLTRFYDTFKAVLVAILAEGWKLDGDPSAQSLLLELDAAGGAAARIGSEASFEATGMAPGDAG</sequence>
<keyword evidence="1" id="KW-0343">GTPase activation</keyword>
<dbReference type="InterPro" id="IPR027038">
    <property type="entry name" value="RanGap"/>
</dbReference>
<dbReference type="Pfam" id="PF13516">
    <property type="entry name" value="LRR_6"/>
    <property type="match status" value="3"/>
</dbReference>
<dbReference type="GO" id="GO:0005634">
    <property type="term" value="C:nucleus"/>
    <property type="evidence" value="ECO:0007669"/>
    <property type="project" value="TreeGrafter"/>
</dbReference>